<protein>
    <submittedName>
        <fullName evidence="1">Uncharacterized protein</fullName>
    </submittedName>
</protein>
<dbReference type="AlphaFoldDB" id="A0A1Y1NIC6"/>
<evidence type="ECO:0000313" key="1">
    <source>
        <dbReference type="EMBL" id="JAV97653.1"/>
    </source>
</evidence>
<dbReference type="EMBL" id="GEZM01001584">
    <property type="protein sequence ID" value="JAV97653.1"/>
    <property type="molecule type" value="Transcribed_RNA"/>
</dbReference>
<reference evidence="1" key="1">
    <citation type="journal article" date="2016" name="Sci. Rep.">
        <title>Molecular characterization of firefly nuptial gifts: a multi-omics approach sheds light on postcopulatory sexual selection.</title>
        <authorList>
            <person name="Al-Wathiqui N."/>
            <person name="Fallon T.R."/>
            <person name="South A."/>
            <person name="Weng J.K."/>
            <person name="Lewis S.M."/>
        </authorList>
    </citation>
    <scope>NUCLEOTIDE SEQUENCE</scope>
</reference>
<sequence>MKVKRVATLEYMQKMRTEGNGLKIPIKKLIISVTEVIVIETAASLNIFAILSGTVSLIDVLLQAANITKVSSIPIPIIRNGAARLMPIKSMSRYIHVPNAATVAIHALTFPKSPSHGLDLTQSAIMHVTIENNAIITNVDVKYGMTVLVFFSNS</sequence>
<name>A0A1Y1NIC6_PHOPY</name>
<proteinExistence type="predicted"/>
<organism evidence="1">
    <name type="scientific">Photinus pyralis</name>
    <name type="common">Common eastern firefly</name>
    <name type="synonym">Lampyris pyralis</name>
    <dbReference type="NCBI Taxonomy" id="7054"/>
    <lineage>
        <taxon>Eukaryota</taxon>
        <taxon>Metazoa</taxon>
        <taxon>Ecdysozoa</taxon>
        <taxon>Arthropoda</taxon>
        <taxon>Hexapoda</taxon>
        <taxon>Insecta</taxon>
        <taxon>Pterygota</taxon>
        <taxon>Neoptera</taxon>
        <taxon>Endopterygota</taxon>
        <taxon>Coleoptera</taxon>
        <taxon>Polyphaga</taxon>
        <taxon>Elateriformia</taxon>
        <taxon>Elateroidea</taxon>
        <taxon>Lampyridae</taxon>
        <taxon>Lampyrinae</taxon>
        <taxon>Photinus</taxon>
    </lineage>
</organism>
<accession>A0A1Y1NIC6</accession>